<organism evidence="1 2">
    <name type="scientific">Coxiella burnetii (strain Dugway 5J108-111)</name>
    <dbReference type="NCBI Taxonomy" id="434922"/>
    <lineage>
        <taxon>Bacteria</taxon>
        <taxon>Pseudomonadati</taxon>
        <taxon>Pseudomonadota</taxon>
        <taxon>Gammaproteobacteria</taxon>
        <taxon>Legionellales</taxon>
        <taxon>Coxiellaceae</taxon>
        <taxon>Coxiella</taxon>
    </lineage>
</organism>
<evidence type="ECO:0000313" key="2">
    <source>
        <dbReference type="Proteomes" id="UP000008555"/>
    </source>
</evidence>
<dbReference type="Proteomes" id="UP000008555">
    <property type="component" value="Chromosome"/>
</dbReference>
<sequence>MSDSPFIPPQIELQYRQIDFDCPLTFTQIWLANDPLESHFLNWFSVNTDIAEGYGMRAMRGILPQLKNAQLLANAKCLIKQEGSHRRLHHKLNEALTTWGYARIPLMIKKQYDEFFPLLEPGRDLKVALRAACLLENLSAYALRRFLIRLEKDYKNIDPMMAYLFGYHAAEELEHKSVCFDCYTEVYGCMPTEEPKHASEWRLFNEKLMENLTESLLYFMMIDQLKRGEKVERDKEKLRKQIFGTNGIFPRESDYESYGKLGFHPWHIDDLPFVQRWDNDWAPYFRQVLS</sequence>
<dbReference type="EMBL" id="CP000733">
    <property type="protein sequence ID" value="ABS76516.1"/>
    <property type="molecule type" value="Genomic_DNA"/>
</dbReference>
<protein>
    <recommendedName>
        <fullName evidence="3">Metal-dependent hydrolase</fullName>
    </recommendedName>
</protein>
<dbReference type="HOGENOM" id="CLU_051636_0_1_6"/>
<dbReference type="PANTHER" id="PTHR39456:SF1">
    <property type="entry name" value="METAL-DEPENDENT HYDROLASE"/>
    <property type="match status" value="1"/>
</dbReference>
<accession>A9KGP5</accession>
<dbReference type="KEGG" id="cbd:CBUD_1757"/>
<proteinExistence type="predicted"/>
<dbReference type="AlphaFoldDB" id="A9KGP5"/>
<dbReference type="PANTHER" id="PTHR39456">
    <property type="entry name" value="METAL-DEPENDENT HYDROLASE"/>
    <property type="match status" value="1"/>
</dbReference>
<dbReference type="RefSeq" id="WP_005769224.1">
    <property type="nucleotide sequence ID" value="NC_009727.1"/>
</dbReference>
<dbReference type="InterPro" id="IPR016516">
    <property type="entry name" value="UCP07580"/>
</dbReference>
<reference evidence="1 2" key="1">
    <citation type="journal article" date="2009" name="Infect. Immun.">
        <title>Comparative genomics reveal extensive transposon-mediated genomic plasticity and diversity among potential effector proteins within the genus Coxiella.</title>
        <authorList>
            <person name="Beare P.A."/>
            <person name="Unsworth N."/>
            <person name="Andoh M."/>
            <person name="Voth D.E."/>
            <person name="Omsland A."/>
            <person name="Gilk S.D."/>
            <person name="Williams K.P."/>
            <person name="Sobral B.W."/>
            <person name="Kupko J.J.III."/>
            <person name="Porcella S.F."/>
            <person name="Samuel J.E."/>
            <person name="Heinzen R.A."/>
        </authorList>
    </citation>
    <scope>NUCLEOTIDE SEQUENCE [LARGE SCALE GENOMIC DNA]</scope>
    <source>
        <strain evidence="1 2">Dugway 5J108-111</strain>
    </source>
</reference>
<dbReference type="Pfam" id="PF10118">
    <property type="entry name" value="Metal_hydrol"/>
    <property type="match status" value="1"/>
</dbReference>
<gene>
    <name evidence="1" type="ordered locus">CBUD_1757</name>
</gene>
<evidence type="ECO:0008006" key="3">
    <source>
        <dbReference type="Google" id="ProtNLM"/>
    </source>
</evidence>
<evidence type="ECO:0000313" key="1">
    <source>
        <dbReference type="EMBL" id="ABS76516.1"/>
    </source>
</evidence>
<name>A9KGP5_COXBN</name>